<dbReference type="Pfam" id="PF07642">
    <property type="entry name" value="BBP2"/>
    <property type="match status" value="1"/>
</dbReference>
<dbReference type="EMBL" id="CP029550">
    <property type="protein sequence ID" value="AWN42576.1"/>
    <property type="molecule type" value="Genomic_DNA"/>
</dbReference>
<dbReference type="InterPro" id="IPR011486">
    <property type="entry name" value="BBP2"/>
</dbReference>
<evidence type="ECO:0000313" key="2">
    <source>
        <dbReference type="EMBL" id="AWN42576.1"/>
    </source>
</evidence>
<proteinExistence type="predicted"/>
<feature type="compositionally biased region" description="Basic and acidic residues" evidence="1">
    <location>
        <begin position="152"/>
        <end position="161"/>
    </location>
</feature>
<sequence>MKRSDTTQPLSAGIPLGRRASCAARSCACRGESTGTLTYFRGRFLLRTGRMSLTMSVRTMRSSITWQLGRYIDSSALRGPDADFATARNFGTGGTHVFHMTMRKPLAARAAFARISKFAGVRRSLTACALAGLCTIVLAQAAAATSDDDDDSVPKTEKSGELEQPTISGPLKADPRPASFMAGPIGKISVSGVVTGYGVLQGNPASDDRTGRVDFSNLQMIVQKADGPVQFYVQTGIYSIPALGLPNSSAIDTTSQTYGFVPLAYAKAKLSDEFSLQGGQMPSLFSGERTFTFQNMNVEQGLLFYQANNINKGLQIAYSKGPTVITASLNDGFYSDRLTWLIGSVVYKFDEENRVSVSAGANLDRSARDTVATPLLQNNSSIYNLTYGYKSGPWIISPYVQFTHVPRDFTLGINDTASTYGGALLASYSFTPQISLAGRIEYIAQSGKKSIGETSLLYGPGSKAFSATITPTFQVDRYFVRPECSYVRAVNATSGLAFGKNGDKKRQGRFVLETGILF</sequence>
<feature type="region of interest" description="Disordered" evidence="1">
    <location>
        <begin position="147"/>
        <end position="174"/>
    </location>
</feature>
<evidence type="ECO:0000256" key="1">
    <source>
        <dbReference type="SAM" id="MobiDB-lite"/>
    </source>
</evidence>
<accession>A0A2U8WB94</accession>
<organism evidence="2 3">
    <name type="scientific">Methylobacterium durans</name>
    <dbReference type="NCBI Taxonomy" id="2202825"/>
    <lineage>
        <taxon>Bacteria</taxon>
        <taxon>Pseudomonadati</taxon>
        <taxon>Pseudomonadota</taxon>
        <taxon>Alphaproteobacteria</taxon>
        <taxon>Hyphomicrobiales</taxon>
        <taxon>Methylobacteriaceae</taxon>
        <taxon>Methylobacterium</taxon>
    </lineage>
</organism>
<dbReference type="OrthoDB" id="5651975at2"/>
<dbReference type="KEGG" id="mets:DK389_21305"/>
<protein>
    <submittedName>
        <fullName evidence="2">Porin</fullName>
    </submittedName>
</protein>
<reference evidence="3" key="1">
    <citation type="submission" date="2018-05" db="EMBL/GenBank/DDBJ databases">
        <title>Complete Genome Sequence of Methylobacterium sp. 17SD2-17.</title>
        <authorList>
            <person name="Srinivasan S."/>
        </authorList>
    </citation>
    <scope>NUCLEOTIDE SEQUENCE [LARGE SCALE GENOMIC DNA]</scope>
    <source>
        <strain evidence="3">17SD2-17</strain>
    </source>
</reference>
<name>A0A2U8WB94_9HYPH</name>
<evidence type="ECO:0000313" key="3">
    <source>
        <dbReference type="Proteomes" id="UP000245926"/>
    </source>
</evidence>
<dbReference type="AlphaFoldDB" id="A0A2U8WB94"/>
<dbReference type="SUPFAM" id="SSF56935">
    <property type="entry name" value="Porins"/>
    <property type="match status" value="1"/>
</dbReference>
<keyword evidence="3" id="KW-1185">Reference proteome</keyword>
<dbReference type="Proteomes" id="UP000245926">
    <property type="component" value="Chromosome"/>
</dbReference>
<gene>
    <name evidence="2" type="ORF">DK389_21305</name>
</gene>